<dbReference type="PANTHER" id="PTHR34580:SF9">
    <property type="entry name" value="SLL5097 PROTEIN"/>
    <property type="match status" value="1"/>
</dbReference>
<keyword evidence="3" id="KW-0238">DNA-binding</keyword>
<keyword evidence="4" id="KW-1185">Reference proteome</keyword>
<proteinExistence type="predicted"/>
<evidence type="ECO:0000259" key="1">
    <source>
        <dbReference type="Pfam" id="PF13280"/>
    </source>
</evidence>
<dbReference type="Proteomes" id="UP000190961">
    <property type="component" value="Unassembled WGS sequence"/>
</dbReference>
<accession>A0A1T5L856</accession>
<dbReference type="PANTHER" id="PTHR34580">
    <property type="match status" value="1"/>
</dbReference>
<dbReference type="PROSITE" id="PS52050">
    <property type="entry name" value="WYL"/>
    <property type="match status" value="1"/>
</dbReference>
<evidence type="ECO:0000313" key="3">
    <source>
        <dbReference type="EMBL" id="SKC72236.1"/>
    </source>
</evidence>
<feature type="domain" description="WCX" evidence="2">
    <location>
        <begin position="247"/>
        <end position="325"/>
    </location>
</feature>
<dbReference type="Pfam" id="PF13280">
    <property type="entry name" value="WYL"/>
    <property type="match status" value="1"/>
</dbReference>
<organism evidence="3 4">
    <name type="scientific">Ohtaekwangia koreensis</name>
    <dbReference type="NCBI Taxonomy" id="688867"/>
    <lineage>
        <taxon>Bacteria</taxon>
        <taxon>Pseudomonadati</taxon>
        <taxon>Bacteroidota</taxon>
        <taxon>Cytophagia</taxon>
        <taxon>Cytophagales</taxon>
        <taxon>Fulvivirgaceae</taxon>
        <taxon>Ohtaekwangia</taxon>
    </lineage>
</organism>
<evidence type="ECO:0000259" key="2">
    <source>
        <dbReference type="Pfam" id="PF25583"/>
    </source>
</evidence>
<dbReference type="EMBL" id="FUZU01000002">
    <property type="protein sequence ID" value="SKC72236.1"/>
    <property type="molecule type" value="Genomic_DNA"/>
</dbReference>
<protein>
    <submittedName>
        <fullName evidence="3">Predicted DNA-binding transcriptional regulator YafY, contains an HTH and WYL domains</fullName>
    </submittedName>
</protein>
<dbReference type="InterPro" id="IPR057727">
    <property type="entry name" value="WCX_dom"/>
</dbReference>
<dbReference type="InterPro" id="IPR026881">
    <property type="entry name" value="WYL_dom"/>
</dbReference>
<gene>
    <name evidence="3" type="ORF">SAMN05660236_2742</name>
</gene>
<dbReference type="InterPro" id="IPR051534">
    <property type="entry name" value="CBASS_pafABC_assoc_protein"/>
</dbReference>
<reference evidence="3 4" key="1">
    <citation type="submission" date="2017-02" db="EMBL/GenBank/DDBJ databases">
        <authorList>
            <person name="Peterson S.W."/>
        </authorList>
    </citation>
    <scope>NUCLEOTIDE SEQUENCE [LARGE SCALE GENOMIC DNA]</scope>
    <source>
        <strain evidence="3 4">DSM 25262</strain>
    </source>
</reference>
<dbReference type="OrthoDB" id="43316at2"/>
<sequence length="328" mass="38856">MPVTKSQDLRIEILDELLDARKWTFQELLDRVNQRLGDSQPFISKRTLLRDLNYLIDKKDAPIHRPEKSDNFYYYTRKFSLKNIPIDEDDLASLKNAIQILKAVDNFTLSQDVEYITRKLENRINVETYDQQIYIQFERHTTSQGGEYIYELLEAIKSKNVLRLSYQPYTHPQPSEKNVHPYLLKEFRNRWFLIGREENASRITIYALDRIKRIRPSSVSYVENTLFNPSDYFNNLIGVSIPENAIPEKVEIKVYKHAKPYVLSKPIHLNQEVVRYFKDGSMLIHLNLILNYELKSVLLSYGDGLEIRRPILLREELKKTIMGMAEFY</sequence>
<evidence type="ECO:0000313" key="4">
    <source>
        <dbReference type="Proteomes" id="UP000190961"/>
    </source>
</evidence>
<dbReference type="Pfam" id="PF25583">
    <property type="entry name" value="WCX"/>
    <property type="match status" value="1"/>
</dbReference>
<name>A0A1T5L856_9BACT</name>
<dbReference type="RefSeq" id="WP_079687324.1">
    <property type="nucleotide sequence ID" value="NZ_FUZU01000002.1"/>
</dbReference>
<feature type="domain" description="WYL" evidence="1">
    <location>
        <begin position="148"/>
        <end position="215"/>
    </location>
</feature>
<dbReference type="AlphaFoldDB" id="A0A1T5L856"/>
<dbReference type="STRING" id="688867.SAMN05660236_2742"/>
<dbReference type="GO" id="GO:0003677">
    <property type="term" value="F:DNA binding"/>
    <property type="evidence" value="ECO:0007669"/>
    <property type="project" value="UniProtKB-KW"/>
</dbReference>